<dbReference type="Pfam" id="PF13560">
    <property type="entry name" value="HTH_31"/>
    <property type="match status" value="1"/>
</dbReference>
<dbReference type="SUPFAM" id="SSF47413">
    <property type="entry name" value="lambda repressor-like DNA-binding domains"/>
    <property type="match status" value="1"/>
</dbReference>
<dbReference type="InterPro" id="IPR001387">
    <property type="entry name" value="Cro/C1-type_HTH"/>
</dbReference>
<dbReference type="CDD" id="cd00093">
    <property type="entry name" value="HTH_XRE"/>
    <property type="match status" value="1"/>
</dbReference>
<dbReference type="OrthoDB" id="3829505at2"/>
<evidence type="ECO:0000313" key="1">
    <source>
        <dbReference type="EMBL" id="SHM43261.1"/>
    </source>
</evidence>
<proteinExistence type="predicted"/>
<evidence type="ECO:0000313" key="2">
    <source>
        <dbReference type="Proteomes" id="UP000184111"/>
    </source>
</evidence>
<dbReference type="AlphaFoldDB" id="A0A1M7IRC2"/>
<dbReference type="EMBL" id="FRBI01000011">
    <property type="protein sequence ID" value="SHM43261.1"/>
    <property type="molecule type" value="Genomic_DNA"/>
</dbReference>
<dbReference type="GO" id="GO:0003677">
    <property type="term" value="F:DNA binding"/>
    <property type="evidence" value="ECO:0007669"/>
    <property type="project" value="InterPro"/>
</dbReference>
<reference evidence="1 2" key="1">
    <citation type="submission" date="2016-11" db="EMBL/GenBank/DDBJ databases">
        <authorList>
            <person name="Jaros S."/>
            <person name="Januszkiewicz K."/>
            <person name="Wedrychowicz H."/>
        </authorList>
    </citation>
    <scope>NUCLEOTIDE SEQUENCE [LARGE SCALE GENOMIC DNA]</scope>
    <source>
        <strain evidence="1 2">CGMCC 4.2025</strain>
    </source>
</reference>
<keyword evidence="2" id="KW-1185">Reference proteome</keyword>
<organism evidence="1 2">
    <name type="scientific">Actinacidiphila paucisporea</name>
    <dbReference type="NCBI Taxonomy" id="310782"/>
    <lineage>
        <taxon>Bacteria</taxon>
        <taxon>Bacillati</taxon>
        <taxon>Actinomycetota</taxon>
        <taxon>Actinomycetes</taxon>
        <taxon>Kitasatosporales</taxon>
        <taxon>Streptomycetaceae</taxon>
        <taxon>Actinacidiphila</taxon>
    </lineage>
</organism>
<dbReference type="STRING" id="310782.SAMN05216499_11112"/>
<gene>
    <name evidence="1" type="ORF">SAMN05216499_11112</name>
</gene>
<dbReference type="RefSeq" id="WP_073499505.1">
    <property type="nucleotide sequence ID" value="NZ_FRBI01000011.1"/>
</dbReference>
<dbReference type="InterPro" id="IPR010982">
    <property type="entry name" value="Lambda_DNA-bd_dom_sf"/>
</dbReference>
<dbReference type="Proteomes" id="UP000184111">
    <property type="component" value="Unassembled WGS sequence"/>
</dbReference>
<name>A0A1M7IRC2_9ACTN</name>
<protein>
    <submittedName>
        <fullName evidence="1">Helix-turn-helix domain-containing protein</fullName>
    </submittedName>
</protein>
<sequence>MTARSHLAPVLRQLHRARGMPLRALAARLGIPAADTAAILSGERFPGWSLTERFAQACGADPLVLRKVWEDARLRSDPHHRLDLADTDSPRSRPA</sequence>
<accession>A0A1M7IRC2</accession>
<dbReference type="Gene3D" id="1.10.260.40">
    <property type="entry name" value="lambda repressor-like DNA-binding domains"/>
    <property type="match status" value="1"/>
</dbReference>